<sequence length="404" mass="44366">MSAQKEIIIVGAGAAGLIAAKELSAQYKVTVLEARPQAGGRTTTHYPAPGIHIETGAEFVHGELPVTLSLLKEAGITYHPINGEMYLAENGELKQEEAWIEDWDKLLDHMSKAPESTTMQQLLDQYYPADKYATLRGHVQGYVEGYDLAPLDKVSVKYLYDEWTLEQGTNYRIDQGYSSLINYLGKGIHLIPNQTVQSIAWEPGKVLIKTQDQAYTAHQVLITVPINILQNESIQFSPALPAYTAAAKQIGWGTVIKFNLLFKQAFWKRDVGFILSDEAVPVWWTQSEDSLLLTGWLGGPKAEKTQGDLLDKALGALAKIFNVPDIADLLEQGYVHDWSAEQAIHGGYSYGMPFSEEAKSVLTTPVAGTIFFAGEALYSGDSPGTVEAALHNGREIANKIKSLP</sequence>
<evidence type="ECO:0000256" key="1">
    <source>
        <dbReference type="ARBA" id="ARBA00004814"/>
    </source>
</evidence>
<organism evidence="8 9">
    <name type="scientific">Chitinophaga silvisoli</name>
    <dbReference type="NCBI Taxonomy" id="2291814"/>
    <lineage>
        <taxon>Bacteria</taxon>
        <taxon>Pseudomonadati</taxon>
        <taxon>Bacteroidota</taxon>
        <taxon>Chitinophagia</taxon>
        <taxon>Chitinophagales</taxon>
        <taxon>Chitinophagaceae</taxon>
        <taxon>Chitinophaga</taxon>
    </lineage>
</organism>
<dbReference type="PANTHER" id="PTHR10742:SF410">
    <property type="entry name" value="LYSINE-SPECIFIC HISTONE DEMETHYLASE 2"/>
    <property type="match status" value="1"/>
</dbReference>
<keyword evidence="5" id="KW-0073">Auxin biosynthesis</keyword>
<dbReference type="SUPFAM" id="SSF51905">
    <property type="entry name" value="FAD/NAD(P)-binding domain"/>
    <property type="match status" value="1"/>
</dbReference>
<dbReference type="PANTHER" id="PTHR10742">
    <property type="entry name" value="FLAVIN MONOAMINE OXIDASE"/>
    <property type="match status" value="1"/>
</dbReference>
<evidence type="ECO:0000256" key="6">
    <source>
        <dbReference type="ARBA" id="ARBA00047321"/>
    </source>
</evidence>
<dbReference type="SUPFAM" id="SSF54373">
    <property type="entry name" value="FAD-linked reductases, C-terminal domain"/>
    <property type="match status" value="1"/>
</dbReference>
<feature type="domain" description="Amine oxidase" evidence="7">
    <location>
        <begin position="15"/>
        <end position="400"/>
    </location>
</feature>
<dbReference type="Gene3D" id="3.50.50.60">
    <property type="entry name" value="FAD/NAD(P)-binding domain"/>
    <property type="match status" value="1"/>
</dbReference>
<gene>
    <name evidence="8" type="ORF">DXN04_26965</name>
</gene>
<evidence type="ECO:0000256" key="5">
    <source>
        <dbReference type="ARBA" id="ARBA00023070"/>
    </source>
</evidence>
<name>A0A3E1NV29_9BACT</name>
<evidence type="ECO:0000259" key="7">
    <source>
        <dbReference type="Pfam" id="PF01593"/>
    </source>
</evidence>
<evidence type="ECO:0000313" key="9">
    <source>
        <dbReference type="Proteomes" id="UP000261174"/>
    </source>
</evidence>
<evidence type="ECO:0000256" key="3">
    <source>
        <dbReference type="ARBA" id="ARBA00012535"/>
    </source>
</evidence>
<evidence type="ECO:0000256" key="4">
    <source>
        <dbReference type="ARBA" id="ARBA00017871"/>
    </source>
</evidence>
<keyword evidence="9" id="KW-1185">Reference proteome</keyword>
<evidence type="ECO:0000313" key="8">
    <source>
        <dbReference type="EMBL" id="RFM31805.1"/>
    </source>
</evidence>
<dbReference type="EMBL" id="QTJV01000012">
    <property type="protein sequence ID" value="RFM31805.1"/>
    <property type="molecule type" value="Genomic_DNA"/>
</dbReference>
<dbReference type="RefSeq" id="WP_116856513.1">
    <property type="nucleotide sequence ID" value="NZ_QTJV01000012.1"/>
</dbReference>
<comment type="pathway">
    <text evidence="1">Plant hormone metabolism; auxin biosynthesis.</text>
</comment>
<dbReference type="GO" id="GO:0050361">
    <property type="term" value="F:tryptophan 2-monooxygenase activity"/>
    <property type="evidence" value="ECO:0007669"/>
    <property type="project" value="UniProtKB-EC"/>
</dbReference>
<dbReference type="AlphaFoldDB" id="A0A3E1NV29"/>
<comment type="similarity">
    <text evidence="2">Belongs to the tryptophan 2-monooxygenase family.</text>
</comment>
<accession>A0A3E1NV29</accession>
<protein>
    <recommendedName>
        <fullName evidence="4">Tryptophan 2-monooxygenase</fullName>
        <ecNumber evidence="3">1.13.12.3</ecNumber>
    </recommendedName>
</protein>
<dbReference type="EC" id="1.13.12.3" evidence="3"/>
<reference evidence="8 9" key="1">
    <citation type="submission" date="2018-08" db="EMBL/GenBank/DDBJ databases">
        <title>Chitinophaga sp. K20C18050901, a novel bacterium isolated from forest soil.</title>
        <authorList>
            <person name="Wang C."/>
        </authorList>
    </citation>
    <scope>NUCLEOTIDE SEQUENCE [LARGE SCALE GENOMIC DNA]</scope>
    <source>
        <strain evidence="8 9">K20C18050901</strain>
    </source>
</reference>
<dbReference type="Proteomes" id="UP000261174">
    <property type="component" value="Unassembled WGS sequence"/>
</dbReference>
<dbReference type="InterPro" id="IPR002937">
    <property type="entry name" value="Amino_oxidase"/>
</dbReference>
<comment type="caution">
    <text evidence="8">The sequence shown here is derived from an EMBL/GenBank/DDBJ whole genome shotgun (WGS) entry which is preliminary data.</text>
</comment>
<dbReference type="OrthoDB" id="56323at2"/>
<evidence type="ECO:0000256" key="2">
    <source>
        <dbReference type="ARBA" id="ARBA00005833"/>
    </source>
</evidence>
<comment type="catalytic activity">
    <reaction evidence="6">
        <text>L-tryptophan + O2 = indole-3-acetamide + CO2 + H2O</text>
        <dbReference type="Rhea" id="RHEA:16165"/>
        <dbReference type="ChEBI" id="CHEBI:15377"/>
        <dbReference type="ChEBI" id="CHEBI:15379"/>
        <dbReference type="ChEBI" id="CHEBI:16031"/>
        <dbReference type="ChEBI" id="CHEBI:16526"/>
        <dbReference type="ChEBI" id="CHEBI:57912"/>
        <dbReference type="EC" id="1.13.12.3"/>
    </reaction>
</comment>
<dbReference type="GO" id="GO:0009851">
    <property type="term" value="P:auxin biosynthetic process"/>
    <property type="evidence" value="ECO:0007669"/>
    <property type="project" value="UniProtKB-KW"/>
</dbReference>
<dbReference type="InterPro" id="IPR036188">
    <property type="entry name" value="FAD/NAD-bd_sf"/>
</dbReference>
<proteinExistence type="inferred from homology"/>
<dbReference type="InterPro" id="IPR050281">
    <property type="entry name" value="Flavin_monoamine_oxidase"/>
</dbReference>
<dbReference type="Pfam" id="PF01593">
    <property type="entry name" value="Amino_oxidase"/>
    <property type="match status" value="1"/>
</dbReference>